<evidence type="ECO:0000256" key="5">
    <source>
        <dbReference type="SAM" id="Phobius"/>
    </source>
</evidence>
<evidence type="ECO:0000256" key="2">
    <source>
        <dbReference type="ARBA" id="ARBA00022692"/>
    </source>
</evidence>
<comment type="subcellular location">
    <subcellularLocation>
        <location evidence="1">Membrane</location>
        <topology evidence="1">Multi-pass membrane protein</topology>
    </subcellularLocation>
</comment>
<evidence type="ECO:0000313" key="6">
    <source>
        <dbReference type="EMBL" id="PMP10493.1"/>
    </source>
</evidence>
<reference evidence="7 9" key="4">
    <citation type="submission" date="2019-04" db="EMBL/GenBank/DDBJ databases">
        <title>A reverse ecology approach based on a biological definition of microbial populations.</title>
        <authorList>
            <person name="Arevalo P."/>
            <person name="Vaninsberghe D."/>
            <person name="Elsherbini J."/>
            <person name="Gore J."/>
            <person name="Polz M."/>
        </authorList>
    </citation>
    <scope>NUCLEOTIDE SEQUENCE [LARGE SCALE GENOMIC DNA]</scope>
    <source>
        <strain evidence="7 9">10N.222.45.A8</strain>
    </source>
</reference>
<protein>
    <submittedName>
        <fullName evidence="7">DoxX family protein</fullName>
    </submittedName>
</protein>
<reference evidence="6" key="2">
    <citation type="submission" date="2016-07" db="EMBL/GenBank/DDBJ databases">
        <authorList>
            <person name="Wan K."/>
            <person name="Booth B."/>
            <person name="Spirohn K."/>
            <person name="Hao T."/>
            <person name="Hu Y."/>
            <person name="Calderwood M."/>
            <person name="Hill D."/>
            <person name="Mohr S."/>
            <person name="Vidal M."/>
            <person name="Celniker S."/>
            <person name="Perrimon N."/>
        </authorList>
    </citation>
    <scope>NUCLEOTIDE SEQUENCE</scope>
    <source>
        <strain evidence="6">10N.222.48.A2</strain>
    </source>
</reference>
<evidence type="ECO:0000313" key="9">
    <source>
        <dbReference type="Proteomes" id="UP000308018"/>
    </source>
</evidence>
<evidence type="ECO:0000256" key="1">
    <source>
        <dbReference type="ARBA" id="ARBA00004141"/>
    </source>
</evidence>
<reference evidence="8" key="1">
    <citation type="submission" date="2016-07" db="EMBL/GenBank/DDBJ databases">
        <title>Nontailed viruses are major unrecognized killers of bacteria in the ocean.</title>
        <authorList>
            <person name="Kauffman K."/>
            <person name="Hussain F."/>
            <person name="Yang J."/>
            <person name="Arevalo P."/>
            <person name="Brown J."/>
            <person name="Cutler M."/>
            <person name="Kelly L."/>
            <person name="Polz M.F."/>
        </authorList>
    </citation>
    <scope>NUCLEOTIDE SEQUENCE [LARGE SCALE GENOMIC DNA]</scope>
    <source>
        <strain evidence="8">10N.222.48.A2</strain>
    </source>
</reference>
<dbReference type="Proteomes" id="UP000308018">
    <property type="component" value="Unassembled WGS sequence"/>
</dbReference>
<dbReference type="Pfam" id="PF13564">
    <property type="entry name" value="DoxX_2"/>
    <property type="match status" value="1"/>
</dbReference>
<dbReference type="Proteomes" id="UP000235579">
    <property type="component" value="Unassembled WGS sequence"/>
</dbReference>
<feature type="transmembrane region" description="Helical" evidence="5">
    <location>
        <begin position="12"/>
        <end position="31"/>
    </location>
</feature>
<dbReference type="EMBL" id="MDBP01000073">
    <property type="protein sequence ID" value="PMP10493.1"/>
    <property type="molecule type" value="Genomic_DNA"/>
</dbReference>
<sequence>MILKKGGNMSTVVSVLLVVFFLLASSIKTIAWQKKVFEIQLGFFKSYGLNRVIMFLVGMVEFTGAVLLLCALVGLAPEHTQLMGGLILASTSLGAIYFHLRFDTWKDGIPAMVTLLGSGFLVIASY</sequence>
<feature type="transmembrane region" description="Helical" evidence="5">
    <location>
        <begin position="52"/>
        <end position="76"/>
    </location>
</feature>
<evidence type="ECO:0000313" key="7">
    <source>
        <dbReference type="EMBL" id="TKG35319.1"/>
    </source>
</evidence>
<organism evidence="6 8">
    <name type="scientific">Vibrio tasmaniensis</name>
    <dbReference type="NCBI Taxonomy" id="212663"/>
    <lineage>
        <taxon>Bacteria</taxon>
        <taxon>Pseudomonadati</taxon>
        <taxon>Pseudomonadota</taxon>
        <taxon>Gammaproteobacteria</taxon>
        <taxon>Vibrionales</taxon>
        <taxon>Vibrionaceae</taxon>
        <taxon>Vibrio</taxon>
    </lineage>
</organism>
<keyword evidence="2 5" id="KW-0812">Transmembrane</keyword>
<dbReference type="InterPro" id="IPR032808">
    <property type="entry name" value="DoxX"/>
</dbReference>
<proteinExistence type="predicted"/>
<dbReference type="GO" id="GO:0016020">
    <property type="term" value="C:membrane"/>
    <property type="evidence" value="ECO:0007669"/>
    <property type="project" value="UniProtKB-SubCell"/>
</dbReference>
<keyword evidence="3 5" id="KW-1133">Transmembrane helix</keyword>
<dbReference type="EMBL" id="SYVV01000007">
    <property type="protein sequence ID" value="TKG35319.1"/>
    <property type="molecule type" value="Genomic_DNA"/>
</dbReference>
<dbReference type="AlphaFoldDB" id="A0A2N7NDD3"/>
<evidence type="ECO:0000313" key="8">
    <source>
        <dbReference type="Proteomes" id="UP000235579"/>
    </source>
</evidence>
<keyword evidence="4 5" id="KW-0472">Membrane</keyword>
<name>A0A2N7NDD3_9VIBR</name>
<comment type="caution">
    <text evidence="6">The sequence shown here is derived from an EMBL/GenBank/DDBJ whole genome shotgun (WGS) entry which is preliminary data.</text>
</comment>
<dbReference type="RefSeq" id="WP_009845495.1">
    <property type="nucleotide sequence ID" value="NZ_MDBG01000046.1"/>
</dbReference>
<reference evidence="6" key="3">
    <citation type="journal article" date="2018" name="Nature">
        <title>A major lineage of non-tailed dsDNA viruses as unrecognized killers of marine bacteria.</title>
        <authorList>
            <person name="Kauffman K.M."/>
            <person name="Hussain F.A."/>
            <person name="Yang J."/>
            <person name="Arevalo P."/>
            <person name="Brown J.M."/>
            <person name="Chang W.K."/>
            <person name="VanInsberghe D."/>
            <person name="Elsherbini J."/>
            <person name="Sharma R.S."/>
            <person name="Cutler M.B."/>
            <person name="Kelly L."/>
            <person name="Polz M.F."/>
        </authorList>
    </citation>
    <scope>NUCLEOTIDE SEQUENCE</scope>
    <source>
        <strain evidence="6">10N.222.48.A2</strain>
    </source>
</reference>
<gene>
    <name evidence="6" type="ORF">BCS92_22980</name>
    <name evidence="7" type="ORF">FC057_06315</name>
</gene>
<evidence type="ECO:0000256" key="3">
    <source>
        <dbReference type="ARBA" id="ARBA00022989"/>
    </source>
</evidence>
<evidence type="ECO:0000256" key="4">
    <source>
        <dbReference type="ARBA" id="ARBA00023136"/>
    </source>
</evidence>
<accession>A0A2N7NDD3</accession>
<feature type="transmembrane region" description="Helical" evidence="5">
    <location>
        <begin position="82"/>
        <end position="100"/>
    </location>
</feature>